<name>A0A4R9J2Q6_9LEPT</name>
<gene>
    <name evidence="2" type="ORF">EHQ52_17280</name>
</gene>
<keyword evidence="3" id="KW-1185">Reference proteome</keyword>
<evidence type="ECO:0000256" key="1">
    <source>
        <dbReference type="SAM" id="Phobius"/>
    </source>
</evidence>
<dbReference type="RefSeq" id="WP_135616422.1">
    <property type="nucleotide sequence ID" value="NZ_RQFY01000011.1"/>
</dbReference>
<comment type="caution">
    <text evidence="2">The sequence shown here is derived from an EMBL/GenBank/DDBJ whole genome shotgun (WGS) entry which is preliminary data.</text>
</comment>
<proteinExistence type="predicted"/>
<reference evidence="2" key="1">
    <citation type="journal article" date="2019" name="PLoS Negl. Trop. Dis.">
        <title>Revisiting the worldwide diversity of Leptospira species in the environment.</title>
        <authorList>
            <person name="Vincent A.T."/>
            <person name="Schiettekatte O."/>
            <person name="Bourhy P."/>
            <person name="Veyrier F.J."/>
            <person name="Picardeau M."/>
        </authorList>
    </citation>
    <scope>NUCLEOTIDE SEQUENCE [LARGE SCALE GENOMIC DNA]</scope>
    <source>
        <strain evidence="2">201800265</strain>
    </source>
</reference>
<dbReference type="AlphaFoldDB" id="A0A4R9J2Q6"/>
<keyword evidence="1" id="KW-0472">Membrane</keyword>
<protein>
    <submittedName>
        <fullName evidence="2">Uncharacterized protein</fullName>
    </submittedName>
</protein>
<evidence type="ECO:0000313" key="3">
    <source>
        <dbReference type="Proteomes" id="UP000297871"/>
    </source>
</evidence>
<sequence length="196" mass="22829">MDEIAMLVNDEPLITKDEYWHPWFGNKYFLTMLCVGGILMQSFHIGNILKNYKMKPSLFVAIVVLVFGILLLVNLMFLYIKGPRQTIVKADGILFINLYNRERFIKYDEILKIKPLLWDWSTLAVYTANDYVLLGAKIERFGELIEKILPMVSSATEIELLKLPYVQRAWQKEPDMKIIEAAIERAKINQRKLSGK</sequence>
<keyword evidence="1" id="KW-1133">Transmembrane helix</keyword>
<feature type="transmembrane region" description="Helical" evidence="1">
    <location>
        <begin position="28"/>
        <end position="46"/>
    </location>
</feature>
<keyword evidence="1" id="KW-0812">Transmembrane</keyword>
<feature type="transmembrane region" description="Helical" evidence="1">
    <location>
        <begin position="58"/>
        <end position="80"/>
    </location>
</feature>
<dbReference type="EMBL" id="RQFY01000011">
    <property type="protein sequence ID" value="TGL29728.1"/>
    <property type="molecule type" value="Genomic_DNA"/>
</dbReference>
<accession>A0A4R9J2Q6</accession>
<evidence type="ECO:0000313" key="2">
    <source>
        <dbReference type="EMBL" id="TGL29728.1"/>
    </source>
</evidence>
<dbReference type="Proteomes" id="UP000297871">
    <property type="component" value="Unassembled WGS sequence"/>
</dbReference>
<organism evidence="2 3">
    <name type="scientific">Leptospira koniambonensis</name>
    <dbReference type="NCBI Taxonomy" id="2484950"/>
    <lineage>
        <taxon>Bacteria</taxon>
        <taxon>Pseudomonadati</taxon>
        <taxon>Spirochaetota</taxon>
        <taxon>Spirochaetia</taxon>
        <taxon>Leptospirales</taxon>
        <taxon>Leptospiraceae</taxon>
        <taxon>Leptospira</taxon>
    </lineage>
</organism>